<organism evidence="2 3">
    <name type="scientific">Streptomyces luteoverticillatus</name>
    <name type="common">Streptoverticillium luteoverticillatus</name>
    <dbReference type="NCBI Taxonomy" id="66425"/>
    <lineage>
        <taxon>Bacteria</taxon>
        <taxon>Bacillati</taxon>
        <taxon>Actinomycetota</taxon>
        <taxon>Actinomycetes</taxon>
        <taxon>Kitasatosporales</taxon>
        <taxon>Streptomycetaceae</taxon>
        <taxon>Streptomyces</taxon>
    </lineage>
</organism>
<dbReference type="Pfam" id="PF13560">
    <property type="entry name" value="HTH_31"/>
    <property type="match status" value="1"/>
</dbReference>
<dbReference type="EMBL" id="CP034587">
    <property type="protein sequence ID" value="AZQ73123.1"/>
    <property type="molecule type" value="Genomic_DNA"/>
</dbReference>
<proteinExistence type="predicted"/>
<dbReference type="AlphaFoldDB" id="A0A3Q9FY80"/>
<dbReference type="Pfam" id="PF19054">
    <property type="entry name" value="DUF5753"/>
    <property type="match status" value="1"/>
</dbReference>
<protein>
    <submittedName>
        <fullName evidence="2">XRE family transcriptional regulator</fullName>
    </submittedName>
</protein>
<dbReference type="InterPro" id="IPR010982">
    <property type="entry name" value="Lambda_DNA-bd_dom_sf"/>
</dbReference>
<dbReference type="SUPFAM" id="SSF47413">
    <property type="entry name" value="lambda repressor-like DNA-binding domains"/>
    <property type="match status" value="1"/>
</dbReference>
<sequence length="280" mass="31333">MPAPKELDPSSSLPALYGTKLRKLRERAGWTQKELAEKVFLSHSRIAQFELGKEIPAAEVSEMLDEVLGAGGDLHDLWAHLRRLPPSDAFRKYKEYEVRASAIHQYQAHCVPGLLQTEAYARQIMSHAGPWCSEEEIGVMVAARIARSGLLRREVPPLLWVVLDEAVIRRPVGGPSVMGAQMAHLLEMSRKPRIEIQVLPYAAGAHATMGGSLTVLSFDNAPDVVYLEGGFGLTDMVRDRRAVARHRHRYDLVHAMALPPAESRRWIEKAMEEFGTWDSN</sequence>
<feature type="domain" description="HTH cro/C1-type" evidence="1">
    <location>
        <begin position="21"/>
        <end position="74"/>
    </location>
</feature>
<dbReference type="RefSeq" id="WP_126915639.1">
    <property type="nucleotide sequence ID" value="NZ_CP034587.1"/>
</dbReference>
<name>A0A3Q9FY80_STRLT</name>
<dbReference type="GO" id="GO:0003677">
    <property type="term" value="F:DNA binding"/>
    <property type="evidence" value="ECO:0007669"/>
    <property type="project" value="InterPro"/>
</dbReference>
<dbReference type="InterPro" id="IPR001387">
    <property type="entry name" value="Cro/C1-type_HTH"/>
</dbReference>
<gene>
    <name evidence="2" type="ORF">EKH77_19605</name>
</gene>
<dbReference type="OrthoDB" id="2897536at2"/>
<reference evidence="2 3" key="1">
    <citation type="submission" date="2018-12" db="EMBL/GenBank/DDBJ databases">
        <title>The whole draft genome of Streptomyce luteoverticillatus CGMCC 15060.</title>
        <authorList>
            <person name="Feng Z."/>
            <person name="Chen G."/>
            <person name="Zhang J."/>
            <person name="Zhu H."/>
            <person name="Yu X."/>
            <person name="Zhang W."/>
            <person name="Zhang X."/>
        </authorList>
    </citation>
    <scope>NUCLEOTIDE SEQUENCE [LARGE SCALE GENOMIC DNA]</scope>
    <source>
        <strain evidence="2 3">CGMCC 15060</strain>
    </source>
</reference>
<evidence type="ECO:0000313" key="2">
    <source>
        <dbReference type="EMBL" id="AZQ73123.1"/>
    </source>
</evidence>
<dbReference type="CDD" id="cd00093">
    <property type="entry name" value="HTH_XRE"/>
    <property type="match status" value="1"/>
</dbReference>
<keyword evidence="3" id="KW-1185">Reference proteome</keyword>
<evidence type="ECO:0000313" key="3">
    <source>
        <dbReference type="Proteomes" id="UP000267900"/>
    </source>
</evidence>
<dbReference type="InterPro" id="IPR043917">
    <property type="entry name" value="DUF5753"/>
</dbReference>
<evidence type="ECO:0000259" key="1">
    <source>
        <dbReference type="PROSITE" id="PS50943"/>
    </source>
</evidence>
<dbReference type="PROSITE" id="PS50943">
    <property type="entry name" value="HTH_CROC1"/>
    <property type="match status" value="1"/>
</dbReference>
<dbReference type="Proteomes" id="UP000267900">
    <property type="component" value="Chromosome"/>
</dbReference>
<dbReference type="SMART" id="SM00530">
    <property type="entry name" value="HTH_XRE"/>
    <property type="match status" value="1"/>
</dbReference>
<dbReference type="Gene3D" id="1.10.260.40">
    <property type="entry name" value="lambda repressor-like DNA-binding domains"/>
    <property type="match status" value="1"/>
</dbReference>
<accession>A0A3Q9FY80</accession>